<evidence type="ECO:0000259" key="2">
    <source>
        <dbReference type="Pfam" id="PF13524"/>
    </source>
</evidence>
<organism evidence="3">
    <name type="scientific">viral metagenome</name>
    <dbReference type="NCBI Taxonomy" id="1070528"/>
    <lineage>
        <taxon>unclassified sequences</taxon>
        <taxon>metagenomes</taxon>
        <taxon>organismal metagenomes</taxon>
    </lineage>
</organism>
<protein>
    <submittedName>
        <fullName evidence="3">Uncharacterized protein</fullName>
    </submittedName>
</protein>
<reference evidence="3" key="1">
    <citation type="journal article" date="2020" name="Nature">
        <title>Giant virus diversity and host interactions through global metagenomics.</title>
        <authorList>
            <person name="Schulz F."/>
            <person name="Roux S."/>
            <person name="Paez-Espino D."/>
            <person name="Jungbluth S."/>
            <person name="Walsh D.A."/>
            <person name="Denef V.J."/>
            <person name="McMahon K.D."/>
            <person name="Konstantinidis K.T."/>
            <person name="Eloe-Fadrosh E.A."/>
            <person name="Kyrpides N.C."/>
            <person name="Woyke T."/>
        </authorList>
    </citation>
    <scope>NUCLEOTIDE SEQUENCE</scope>
    <source>
        <strain evidence="3">GVMAG-S-ERX555907-63</strain>
    </source>
</reference>
<dbReference type="InterPro" id="IPR001173">
    <property type="entry name" value="Glyco_trans_2-like"/>
</dbReference>
<name>A0A6C0KYW8_9ZZZZ</name>
<dbReference type="InterPro" id="IPR055259">
    <property type="entry name" value="YkvP/CgeB_Glyco_trans-like"/>
</dbReference>
<sequence>MKILYVENVKKNYYCEYYKSMIEYLTIGNELILCPPNGRKIAQTISSFKPDILILGFSITDTGGEKPSIIFNAKGIPTYLILNKEYDALDEKLSWIKTIKFKRVFTVHHDYKLFEQLTNIPFTRIMWSADIRTFKQYDNNYQNDLYFSGVIRKEQTSNLRKKIYDKLFLLKDYKLFINVGIFDGSNPNRPIWIKKWAATKQKVYAKHLNNSKIVVTTTGPADLVGTRFFEIMASNKALIMCNRMSKKVYSDIVEDKKTCIMFKDENDFIEKFKYYIQNEDQRLKIVNNAYDNFIKRHTWNKHVEKLLKYIDNPNNIHNIKMITICLSYYNQSLNILLKHIENWKSFPNNILDQFKFCIVDDCSKIPIDQMLKDVDLSNLSIKLYRVKQDLNCNIGGVRNLAATQCSTPWMVILDMDTVINRKVATSLVEFSRNNMNNNIAFKFNRIVPENENHIKNNKPHPAVCLIRKEDYWNIGGCDEDFVGNYGQTDPHFWYRAKGIISIKEKNNVYLLYYPEGESNIDRNRKPNQILFDQKKKKQKEWSTDYLRFDWKLIASHN</sequence>
<feature type="domain" description="Spore protein YkvP/CgeB glycosyl transferase-like" evidence="2">
    <location>
        <begin position="200"/>
        <end position="307"/>
    </location>
</feature>
<proteinExistence type="predicted"/>
<dbReference type="Pfam" id="PF13524">
    <property type="entry name" value="Glyco_trans_1_2"/>
    <property type="match status" value="1"/>
</dbReference>
<dbReference type="AlphaFoldDB" id="A0A6C0KYW8"/>
<dbReference type="Pfam" id="PF00535">
    <property type="entry name" value="Glycos_transf_2"/>
    <property type="match status" value="1"/>
</dbReference>
<dbReference type="SUPFAM" id="SSF53448">
    <property type="entry name" value="Nucleotide-diphospho-sugar transferases"/>
    <property type="match status" value="1"/>
</dbReference>
<dbReference type="Gene3D" id="3.90.550.10">
    <property type="entry name" value="Spore Coat Polysaccharide Biosynthesis Protein SpsA, Chain A"/>
    <property type="match status" value="1"/>
</dbReference>
<dbReference type="InterPro" id="IPR029044">
    <property type="entry name" value="Nucleotide-diphossugar_trans"/>
</dbReference>
<feature type="domain" description="Glycosyltransferase 2-like" evidence="1">
    <location>
        <begin position="324"/>
        <end position="457"/>
    </location>
</feature>
<evidence type="ECO:0000259" key="1">
    <source>
        <dbReference type="Pfam" id="PF00535"/>
    </source>
</evidence>
<accession>A0A6C0KYW8</accession>
<dbReference type="Gene3D" id="3.40.50.2000">
    <property type="entry name" value="Glycogen Phosphorylase B"/>
    <property type="match status" value="1"/>
</dbReference>
<evidence type="ECO:0000313" key="3">
    <source>
        <dbReference type="EMBL" id="QHU22799.1"/>
    </source>
</evidence>
<dbReference type="EMBL" id="MN741018">
    <property type="protein sequence ID" value="QHU22799.1"/>
    <property type="molecule type" value="Genomic_DNA"/>
</dbReference>
<dbReference type="SUPFAM" id="SSF53756">
    <property type="entry name" value="UDP-Glycosyltransferase/glycogen phosphorylase"/>
    <property type="match status" value="1"/>
</dbReference>